<dbReference type="RefSeq" id="WP_285670751.1">
    <property type="nucleotide sequence ID" value="NZ_BSYI01000007.1"/>
</dbReference>
<name>A0ABQ6LF91_9RHOB</name>
<dbReference type="InterPro" id="IPR015946">
    <property type="entry name" value="KH_dom-like_a/b"/>
</dbReference>
<evidence type="ECO:0000313" key="1">
    <source>
        <dbReference type="EMBL" id="GMG82005.1"/>
    </source>
</evidence>
<evidence type="ECO:0000313" key="2">
    <source>
        <dbReference type="Proteomes" id="UP001239909"/>
    </source>
</evidence>
<dbReference type="Pfam" id="PF02566">
    <property type="entry name" value="OsmC"/>
    <property type="match status" value="1"/>
</dbReference>
<gene>
    <name evidence="1" type="ORF">LNKW23_12180</name>
</gene>
<sequence>MPALTVQFRRLETTRAAVGWAGVKAIIADRPKDLAGGMGLGLSGGELQALALGAGFCNQLQLSAEALGLEITALEVDVDLAIEGDLLAGATIRTRLATAEGEADTDRLLAHAEANSTISNSCTRGFPVTVARR</sequence>
<accession>A0ABQ6LF91</accession>
<dbReference type="Proteomes" id="UP001239909">
    <property type="component" value="Unassembled WGS sequence"/>
</dbReference>
<protein>
    <submittedName>
        <fullName evidence="1">OsmC family protein</fullName>
    </submittedName>
</protein>
<dbReference type="SUPFAM" id="SSF82784">
    <property type="entry name" value="OsmC-like"/>
    <property type="match status" value="1"/>
</dbReference>
<comment type="caution">
    <text evidence="1">The sequence shown here is derived from an EMBL/GenBank/DDBJ whole genome shotgun (WGS) entry which is preliminary data.</text>
</comment>
<keyword evidence="2" id="KW-1185">Reference proteome</keyword>
<dbReference type="EMBL" id="BSYI01000007">
    <property type="protein sequence ID" value="GMG82005.1"/>
    <property type="molecule type" value="Genomic_DNA"/>
</dbReference>
<dbReference type="InterPro" id="IPR036102">
    <property type="entry name" value="OsmC/Ohrsf"/>
</dbReference>
<dbReference type="InterPro" id="IPR003718">
    <property type="entry name" value="OsmC/Ohr_fam"/>
</dbReference>
<organism evidence="1 2">
    <name type="scientific">Paralimibaculum aggregatum</name>
    <dbReference type="NCBI Taxonomy" id="3036245"/>
    <lineage>
        <taxon>Bacteria</taxon>
        <taxon>Pseudomonadati</taxon>
        <taxon>Pseudomonadota</taxon>
        <taxon>Alphaproteobacteria</taxon>
        <taxon>Rhodobacterales</taxon>
        <taxon>Paracoccaceae</taxon>
        <taxon>Paralimibaculum</taxon>
    </lineage>
</organism>
<reference evidence="1 2" key="1">
    <citation type="submission" date="2023-04" db="EMBL/GenBank/DDBJ databases">
        <title>Marinoamorphus aggregata gen. nov., sp. Nov., isolate from tissue of brittle star Ophioplocus japonicus.</title>
        <authorList>
            <person name="Kawano K."/>
            <person name="Sawayama S."/>
            <person name="Nakagawa S."/>
        </authorList>
    </citation>
    <scope>NUCLEOTIDE SEQUENCE [LARGE SCALE GENOMIC DNA]</scope>
    <source>
        <strain evidence="1 2">NKW23</strain>
    </source>
</reference>
<proteinExistence type="predicted"/>
<dbReference type="Gene3D" id="3.30.300.20">
    <property type="match status" value="1"/>
</dbReference>